<name>A0AAV2E8L1_9ROSI</name>
<feature type="compositionally biased region" description="Low complexity" evidence="1">
    <location>
        <begin position="33"/>
        <end position="47"/>
    </location>
</feature>
<evidence type="ECO:0000313" key="2">
    <source>
        <dbReference type="EMBL" id="CAL1382296.1"/>
    </source>
</evidence>
<evidence type="ECO:0000256" key="1">
    <source>
        <dbReference type="SAM" id="MobiDB-lite"/>
    </source>
</evidence>
<evidence type="ECO:0000313" key="3">
    <source>
        <dbReference type="Proteomes" id="UP001497516"/>
    </source>
</evidence>
<proteinExistence type="predicted"/>
<protein>
    <submittedName>
        <fullName evidence="2">Uncharacterized protein</fullName>
    </submittedName>
</protein>
<dbReference type="AlphaFoldDB" id="A0AAV2E8L1"/>
<gene>
    <name evidence="2" type="ORF">LTRI10_LOCUS23626</name>
</gene>
<keyword evidence="3" id="KW-1185">Reference proteome</keyword>
<organism evidence="2 3">
    <name type="scientific">Linum trigynum</name>
    <dbReference type="NCBI Taxonomy" id="586398"/>
    <lineage>
        <taxon>Eukaryota</taxon>
        <taxon>Viridiplantae</taxon>
        <taxon>Streptophyta</taxon>
        <taxon>Embryophyta</taxon>
        <taxon>Tracheophyta</taxon>
        <taxon>Spermatophyta</taxon>
        <taxon>Magnoliopsida</taxon>
        <taxon>eudicotyledons</taxon>
        <taxon>Gunneridae</taxon>
        <taxon>Pentapetalae</taxon>
        <taxon>rosids</taxon>
        <taxon>fabids</taxon>
        <taxon>Malpighiales</taxon>
        <taxon>Linaceae</taxon>
        <taxon>Linum</taxon>
    </lineage>
</organism>
<accession>A0AAV2E8L1</accession>
<dbReference type="EMBL" id="OZ034817">
    <property type="protein sequence ID" value="CAL1382296.1"/>
    <property type="molecule type" value="Genomic_DNA"/>
</dbReference>
<sequence length="155" mass="17600">MGDKHNRMNNLNLEQNQTLNQGQPHLNMPLQVPPLNQAPPNNSNPQADRANHQLPPHEHTMEYFYTPRLGDLAGKFVHRYYPVLKTFEIQREITHFCQEDDESLRDAWNGIIDYLGSVPTMVSVMHSPSGTSIVQKCTTPFGGRLSGHAKIHHPT</sequence>
<feature type="region of interest" description="Disordered" evidence="1">
    <location>
        <begin position="21"/>
        <end position="51"/>
    </location>
</feature>
<reference evidence="2 3" key="1">
    <citation type="submission" date="2024-04" db="EMBL/GenBank/DDBJ databases">
        <authorList>
            <person name="Fracassetti M."/>
        </authorList>
    </citation>
    <scope>NUCLEOTIDE SEQUENCE [LARGE SCALE GENOMIC DNA]</scope>
</reference>
<dbReference type="Proteomes" id="UP001497516">
    <property type="component" value="Chromosome 4"/>
</dbReference>